<evidence type="ECO:0000313" key="4">
    <source>
        <dbReference type="EMBL" id="KTB34405.1"/>
    </source>
</evidence>
<feature type="compositionally biased region" description="Low complexity" evidence="2">
    <location>
        <begin position="264"/>
        <end position="277"/>
    </location>
</feature>
<feature type="region of interest" description="Disordered" evidence="2">
    <location>
        <begin position="708"/>
        <end position="728"/>
    </location>
</feature>
<feature type="transmembrane region" description="Helical" evidence="3">
    <location>
        <begin position="920"/>
        <end position="940"/>
    </location>
</feature>
<feature type="coiled-coil region" evidence="1">
    <location>
        <begin position="781"/>
        <end position="829"/>
    </location>
</feature>
<keyword evidence="3" id="KW-0472">Membrane</keyword>
<feature type="compositionally biased region" description="Basic and acidic residues" evidence="2">
    <location>
        <begin position="708"/>
        <end position="719"/>
    </location>
</feature>
<feature type="compositionally biased region" description="Polar residues" evidence="2">
    <location>
        <begin position="425"/>
        <end position="440"/>
    </location>
</feature>
<keyword evidence="3" id="KW-1133">Transmembrane helix</keyword>
<accession>A0A0W0FDQ7</accession>
<gene>
    <name evidence="4" type="ORF">WG66_12996</name>
</gene>
<feature type="compositionally biased region" description="Pro residues" evidence="2">
    <location>
        <begin position="544"/>
        <end position="562"/>
    </location>
</feature>
<dbReference type="EMBL" id="LATX01002080">
    <property type="protein sequence ID" value="KTB34405.1"/>
    <property type="molecule type" value="Genomic_DNA"/>
</dbReference>
<feature type="compositionally biased region" description="Low complexity" evidence="2">
    <location>
        <begin position="375"/>
        <end position="384"/>
    </location>
</feature>
<evidence type="ECO:0000256" key="2">
    <source>
        <dbReference type="SAM" id="MobiDB-lite"/>
    </source>
</evidence>
<feature type="compositionally biased region" description="Polar residues" evidence="2">
    <location>
        <begin position="278"/>
        <end position="291"/>
    </location>
</feature>
<keyword evidence="3" id="KW-0812">Transmembrane</keyword>
<feature type="region of interest" description="Disordered" evidence="2">
    <location>
        <begin position="518"/>
        <end position="569"/>
    </location>
</feature>
<keyword evidence="1" id="KW-0175">Coiled coil</keyword>
<feature type="region of interest" description="Disordered" evidence="2">
    <location>
        <begin position="873"/>
        <end position="896"/>
    </location>
</feature>
<dbReference type="AlphaFoldDB" id="A0A0W0FDQ7"/>
<sequence length="947" mass="102213">MATAVPSPPIVNPLSPTSPTKASMKDFVFPKSTSPDKISISASPTRPEVVKPNAHPYPIKTTSTALLTRSNSTSSNPSYSGQHRYIPRHRNNSSVSLGATGGNSESEEPRPLPVPPSPEKGMDGEPGNVNPHMGPPPAHQPRRLKLKRSETHSSSSSPAPASMSGNQSPAPPLSLEDLPPNPKQWTPAQLSIYLTTALKVQNERVAGDIAAFIREKKINGRVFLRINEEEMQGYDLNPLWRNALLGASRSLRQNVLKGGIWGLDSESSSDPENPSPSRFETASPSRFTSPSPKLDTVEKGQDDETTPNSRRSVFLNGNKRPVYSSAESSSSVEDLGSTRSKRTSRFLQTSGFFDGPPTFPNPGYEAGSGLPPPSSSSMFMSSPSGRHRNGRVKGMAKGFERIASEDENPAEPTEEGDSAPCDVLNSPTHSKLLSAESQSRIMRDMEKLKKKGQVRKERGRNDSMSSQGSPTRPSRMLSASPTRQSSILLPSPSQIGIDTDLPAPSLLISESPIDSPGFYFSNTIIPTRHDTGSSTSSTGSSRPLPVPPGPPGLSPLLTPPPSALEAEDEMSVEELLALQGGSIRRKAKKEKLRGGVHAWEDGEDGEGFVTVKRVAPSSGSPFNSAYSSSSPAAAEAKRVITPIIPSRRITPISVPVELPQPLRVTSELAEGADRTETTTGGLVHPKPLPVTTAEVGVRMSEAVDRMEQMAKDDDKEKVVRPLPTPPESMAASLVMEPVTPVTTEAVAPAQEQPVIVELEQPAPQQPVAPSQNVDVDDAEELRRLVEDLRRTRALVDALKQRVDEVEKNVEVLREEVEEQEIRRRRAEDDIAHRKQIKPVEDAGEFVEKEVKVTSAADRAKQLVLGFFGISASPSHDRGASASSSSSSSTLVDRDAPATNKATIPQAILRRFTDPKSITELPPYMMLVGLGVCMVVVRVLLRAGMRRR</sequence>
<dbReference type="eggNOG" id="ENOG502SFMG">
    <property type="taxonomic scope" value="Eukaryota"/>
</dbReference>
<proteinExistence type="predicted"/>
<protein>
    <submittedName>
        <fullName evidence="4">Uncharacterized protein</fullName>
    </submittedName>
</protein>
<name>A0A0W0FDQ7_MONRR</name>
<organism evidence="4 5">
    <name type="scientific">Moniliophthora roreri</name>
    <name type="common">Frosty pod rot fungus</name>
    <name type="synonym">Monilia roreri</name>
    <dbReference type="NCBI Taxonomy" id="221103"/>
    <lineage>
        <taxon>Eukaryota</taxon>
        <taxon>Fungi</taxon>
        <taxon>Dikarya</taxon>
        <taxon>Basidiomycota</taxon>
        <taxon>Agaricomycotina</taxon>
        <taxon>Agaricomycetes</taxon>
        <taxon>Agaricomycetidae</taxon>
        <taxon>Agaricales</taxon>
        <taxon>Marasmiineae</taxon>
        <taxon>Marasmiaceae</taxon>
        <taxon>Moniliophthora</taxon>
    </lineage>
</organism>
<feature type="compositionally biased region" description="Polar residues" evidence="2">
    <location>
        <begin position="462"/>
        <end position="496"/>
    </location>
</feature>
<feature type="region of interest" description="Disordered" evidence="2">
    <location>
        <begin position="1"/>
        <end position="182"/>
    </location>
</feature>
<reference evidence="4 5" key="1">
    <citation type="submission" date="2015-12" db="EMBL/GenBank/DDBJ databases">
        <title>Draft genome sequence of Moniliophthora roreri, the causal agent of frosty pod rot of cacao.</title>
        <authorList>
            <person name="Aime M.C."/>
            <person name="Diaz-Valderrama J.R."/>
            <person name="Kijpornyongpan T."/>
            <person name="Phillips-Mora W."/>
        </authorList>
    </citation>
    <scope>NUCLEOTIDE SEQUENCE [LARGE SCALE GENOMIC DNA]</scope>
    <source>
        <strain evidence="4 5">MCA 2952</strain>
    </source>
</reference>
<evidence type="ECO:0000256" key="1">
    <source>
        <dbReference type="SAM" id="Coils"/>
    </source>
</evidence>
<feature type="compositionally biased region" description="Acidic residues" evidence="2">
    <location>
        <begin position="405"/>
        <end position="417"/>
    </location>
</feature>
<feature type="compositionally biased region" description="Low complexity" evidence="2">
    <location>
        <begin position="879"/>
        <end position="888"/>
    </location>
</feature>
<feature type="compositionally biased region" description="Polar residues" evidence="2">
    <location>
        <begin position="31"/>
        <end position="44"/>
    </location>
</feature>
<dbReference type="Proteomes" id="UP000054988">
    <property type="component" value="Unassembled WGS sequence"/>
</dbReference>
<feature type="compositionally biased region" description="Low complexity" evidence="2">
    <location>
        <begin position="61"/>
        <end position="80"/>
    </location>
</feature>
<feature type="region of interest" description="Disordered" evidence="2">
    <location>
        <begin position="263"/>
        <end position="499"/>
    </location>
</feature>
<feature type="compositionally biased region" description="Low complexity" evidence="2">
    <location>
        <begin position="153"/>
        <end position="164"/>
    </location>
</feature>
<evidence type="ECO:0000313" key="5">
    <source>
        <dbReference type="Proteomes" id="UP000054988"/>
    </source>
</evidence>
<feature type="compositionally biased region" description="Pro residues" evidence="2">
    <location>
        <begin position="1"/>
        <end position="11"/>
    </location>
</feature>
<feature type="compositionally biased region" description="Low complexity" evidence="2">
    <location>
        <begin position="532"/>
        <end position="543"/>
    </location>
</feature>
<comment type="caution">
    <text evidence="4">The sequence shown here is derived from an EMBL/GenBank/DDBJ whole genome shotgun (WGS) entry which is preliminary data.</text>
</comment>
<evidence type="ECO:0000256" key="3">
    <source>
        <dbReference type="SAM" id="Phobius"/>
    </source>
</evidence>